<evidence type="ECO:0000256" key="2">
    <source>
        <dbReference type="ARBA" id="ARBA00022801"/>
    </source>
</evidence>
<protein>
    <submittedName>
        <fullName evidence="3">Uncharacterized protein</fullName>
    </submittedName>
</protein>
<evidence type="ECO:0000313" key="3">
    <source>
        <dbReference type="EMBL" id="KAG8058873.1"/>
    </source>
</evidence>
<evidence type="ECO:0000313" key="4">
    <source>
        <dbReference type="Proteomes" id="UP000729402"/>
    </source>
</evidence>
<dbReference type="PANTHER" id="PTHR12629:SF77">
    <property type="entry name" value="OS02G0520100 PROTEIN"/>
    <property type="match status" value="1"/>
</dbReference>
<keyword evidence="2" id="KW-0378">Hydrolase</keyword>
<organism evidence="3 4">
    <name type="scientific">Zizania palustris</name>
    <name type="common">Northern wild rice</name>
    <dbReference type="NCBI Taxonomy" id="103762"/>
    <lineage>
        <taxon>Eukaryota</taxon>
        <taxon>Viridiplantae</taxon>
        <taxon>Streptophyta</taxon>
        <taxon>Embryophyta</taxon>
        <taxon>Tracheophyta</taxon>
        <taxon>Spermatophyta</taxon>
        <taxon>Magnoliopsida</taxon>
        <taxon>Liliopsida</taxon>
        <taxon>Poales</taxon>
        <taxon>Poaceae</taxon>
        <taxon>BOP clade</taxon>
        <taxon>Oryzoideae</taxon>
        <taxon>Oryzeae</taxon>
        <taxon>Zizaniinae</taxon>
        <taxon>Zizania</taxon>
    </lineage>
</organism>
<dbReference type="OrthoDB" id="2011998at2759"/>
<name>A0A8J5RVB3_ZIZPA</name>
<dbReference type="GO" id="GO:0046872">
    <property type="term" value="F:metal ion binding"/>
    <property type="evidence" value="ECO:0007669"/>
    <property type="project" value="UniProtKB-KW"/>
</dbReference>
<gene>
    <name evidence="3" type="ORF">GUJ93_ZPchr0002g25672</name>
</gene>
<reference evidence="3" key="2">
    <citation type="submission" date="2021-02" db="EMBL/GenBank/DDBJ databases">
        <authorList>
            <person name="Kimball J.A."/>
            <person name="Haas M.W."/>
            <person name="Macchietto M."/>
            <person name="Kono T."/>
            <person name="Duquette J."/>
            <person name="Shao M."/>
        </authorList>
    </citation>
    <scope>NUCLEOTIDE SEQUENCE</scope>
    <source>
        <tissue evidence="3">Fresh leaf tissue</tissue>
    </source>
</reference>
<comment type="caution">
    <text evidence="3">The sequence shown here is derived from an EMBL/GenBank/DDBJ whole genome shotgun (WGS) entry which is preliminary data.</text>
</comment>
<keyword evidence="1" id="KW-0479">Metal-binding</keyword>
<evidence type="ECO:0000256" key="1">
    <source>
        <dbReference type="ARBA" id="ARBA00022723"/>
    </source>
</evidence>
<dbReference type="GO" id="GO:0005634">
    <property type="term" value="C:nucleus"/>
    <property type="evidence" value="ECO:0007669"/>
    <property type="project" value="TreeGrafter"/>
</dbReference>
<dbReference type="Proteomes" id="UP000729402">
    <property type="component" value="Unassembled WGS sequence"/>
</dbReference>
<dbReference type="GO" id="GO:0005737">
    <property type="term" value="C:cytoplasm"/>
    <property type="evidence" value="ECO:0007669"/>
    <property type="project" value="TreeGrafter"/>
</dbReference>
<accession>A0A8J5RVB3</accession>
<reference evidence="3" key="1">
    <citation type="journal article" date="2021" name="bioRxiv">
        <title>Whole Genome Assembly and Annotation of Northern Wild Rice, Zizania palustris L., Supports a Whole Genome Duplication in the Zizania Genus.</title>
        <authorList>
            <person name="Haas M."/>
            <person name="Kono T."/>
            <person name="Macchietto M."/>
            <person name="Millas R."/>
            <person name="McGilp L."/>
            <person name="Shao M."/>
            <person name="Duquette J."/>
            <person name="Hirsch C.N."/>
            <person name="Kimball J."/>
        </authorList>
    </citation>
    <scope>NUCLEOTIDE SEQUENCE</scope>
    <source>
        <tissue evidence="3">Fresh leaf tissue</tissue>
    </source>
</reference>
<proteinExistence type="predicted"/>
<dbReference type="AlphaFoldDB" id="A0A8J5RVB3"/>
<sequence length="192" mass="21172">MASSSSSPPPPPPDMVIARKGRLRQRYDNEYHLVAGCVPYRARKDEGNPCSLAADVRSGAGGGAHDLHAQPHRHGLPQGNCTGIPVLRSNEVTEELESWPEQATHGRRRVSPGEAYQLCRYQWMPQALTALLQRISIIEPVADQSSMYPVLIKNHISGNDMRISTLISDIGVLMGSETNLLTFLLSHFFYGI</sequence>
<dbReference type="EMBL" id="JAAALK010000287">
    <property type="protein sequence ID" value="KAG8058873.1"/>
    <property type="molecule type" value="Genomic_DNA"/>
</dbReference>
<keyword evidence="4" id="KW-1185">Reference proteome</keyword>
<dbReference type="GO" id="GO:0016787">
    <property type="term" value="F:hydrolase activity"/>
    <property type="evidence" value="ECO:0007669"/>
    <property type="project" value="UniProtKB-KW"/>
</dbReference>
<dbReference type="PANTHER" id="PTHR12629">
    <property type="entry name" value="DIPHOSPHOINOSITOL POLYPHOSPHATE PHOSPHOHYDROLASE"/>
    <property type="match status" value="1"/>
</dbReference>